<dbReference type="Proteomes" id="UP000799766">
    <property type="component" value="Unassembled WGS sequence"/>
</dbReference>
<sequence>MADLGRKDFTEQAKEKATPDSQKSTLDQAKESVSGTADRLAGSMQPNDQKSTQQQIFDSGRGTSDDVSNQSKGYVEQARDTVGGAAQSVADTISGQPKK</sequence>
<evidence type="ECO:0000256" key="1">
    <source>
        <dbReference type="SAM" id="MobiDB-lite"/>
    </source>
</evidence>
<feature type="region of interest" description="Disordered" evidence="1">
    <location>
        <begin position="1"/>
        <end position="99"/>
    </location>
</feature>
<evidence type="ECO:0000313" key="2">
    <source>
        <dbReference type="EMBL" id="KAF2453413.1"/>
    </source>
</evidence>
<dbReference type="Gene3D" id="6.10.280.100">
    <property type="match status" value="1"/>
</dbReference>
<feature type="compositionally biased region" description="Basic and acidic residues" evidence="1">
    <location>
        <begin position="1"/>
        <end position="18"/>
    </location>
</feature>
<dbReference type="InterPro" id="IPR007250">
    <property type="entry name" value="HSP9_HSP12"/>
</dbReference>
<proteinExistence type="predicted"/>
<evidence type="ECO:0000313" key="3">
    <source>
        <dbReference type="Proteomes" id="UP000799766"/>
    </source>
</evidence>
<dbReference type="OrthoDB" id="2348401at2759"/>
<organism evidence="2 3">
    <name type="scientific">Lineolata rhizophorae</name>
    <dbReference type="NCBI Taxonomy" id="578093"/>
    <lineage>
        <taxon>Eukaryota</taxon>
        <taxon>Fungi</taxon>
        <taxon>Dikarya</taxon>
        <taxon>Ascomycota</taxon>
        <taxon>Pezizomycotina</taxon>
        <taxon>Dothideomycetes</taxon>
        <taxon>Dothideomycetes incertae sedis</taxon>
        <taxon>Lineolatales</taxon>
        <taxon>Lineolataceae</taxon>
        <taxon>Lineolata</taxon>
    </lineage>
</organism>
<keyword evidence="3" id="KW-1185">Reference proteome</keyword>
<keyword evidence="2" id="KW-0346">Stress response</keyword>
<accession>A0A6A6NQ24</accession>
<feature type="compositionally biased region" description="Polar residues" evidence="1">
    <location>
        <begin position="19"/>
        <end position="35"/>
    </location>
</feature>
<feature type="compositionally biased region" description="Polar residues" evidence="1">
    <location>
        <begin position="89"/>
        <end position="99"/>
    </location>
</feature>
<name>A0A6A6NQ24_9PEZI</name>
<reference evidence="2" key="1">
    <citation type="journal article" date="2020" name="Stud. Mycol.">
        <title>101 Dothideomycetes genomes: a test case for predicting lifestyles and emergence of pathogens.</title>
        <authorList>
            <person name="Haridas S."/>
            <person name="Albert R."/>
            <person name="Binder M."/>
            <person name="Bloem J."/>
            <person name="Labutti K."/>
            <person name="Salamov A."/>
            <person name="Andreopoulos B."/>
            <person name="Baker S."/>
            <person name="Barry K."/>
            <person name="Bills G."/>
            <person name="Bluhm B."/>
            <person name="Cannon C."/>
            <person name="Castanera R."/>
            <person name="Culley D."/>
            <person name="Daum C."/>
            <person name="Ezra D."/>
            <person name="Gonzalez J."/>
            <person name="Henrissat B."/>
            <person name="Kuo A."/>
            <person name="Liang C."/>
            <person name="Lipzen A."/>
            <person name="Lutzoni F."/>
            <person name="Magnuson J."/>
            <person name="Mondo S."/>
            <person name="Nolan M."/>
            <person name="Ohm R."/>
            <person name="Pangilinan J."/>
            <person name="Park H.-J."/>
            <person name="Ramirez L."/>
            <person name="Alfaro M."/>
            <person name="Sun H."/>
            <person name="Tritt A."/>
            <person name="Yoshinaga Y."/>
            <person name="Zwiers L.-H."/>
            <person name="Turgeon B."/>
            <person name="Goodwin S."/>
            <person name="Spatafora J."/>
            <person name="Crous P."/>
            <person name="Grigoriev I."/>
        </authorList>
    </citation>
    <scope>NUCLEOTIDE SEQUENCE</scope>
    <source>
        <strain evidence="2">ATCC 16933</strain>
    </source>
</reference>
<dbReference type="PIRSF" id="PIRSF002590">
    <property type="entry name" value="HSP9/HSP12_fun"/>
    <property type="match status" value="1"/>
</dbReference>
<dbReference type="Pfam" id="PF04119">
    <property type="entry name" value="HSP9_HSP12"/>
    <property type="match status" value="1"/>
</dbReference>
<feature type="compositionally biased region" description="Polar residues" evidence="1">
    <location>
        <begin position="44"/>
        <end position="72"/>
    </location>
</feature>
<gene>
    <name evidence="2" type="ORF">BDY21DRAFT_355793</name>
</gene>
<dbReference type="AlphaFoldDB" id="A0A6A6NQ24"/>
<dbReference type="EMBL" id="MU001697">
    <property type="protein sequence ID" value="KAF2453413.1"/>
    <property type="molecule type" value="Genomic_DNA"/>
</dbReference>
<protein>
    <submittedName>
        <fullName evidence="2">Heat shock protein 9/12-domain-containing protein</fullName>
    </submittedName>
</protein>